<evidence type="ECO:0000259" key="1">
    <source>
        <dbReference type="Pfam" id="PF00149"/>
    </source>
</evidence>
<protein>
    <submittedName>
        <fullName evidence="2">Metallophosphoesterase</fullName>
    </submittedName>
</protein>
<dbReference type="EMBL" id="JACRWH010000017">
    <property type="protein sequence ID" value="MBC6012248.1"/>
    <property type="molecule type" value="Genomic_DNA"/>
</dbReference>
<dbReference type="InterPro" id="IPR004843">
    <property type="entry name" value="Calcineurin-like_PHP"/>
</dbReference>
<gene>
    <name evidence="2" type="ORF">H8911_05745</name>
</gene>
<dbReference type="SUPFAM" id="SSF56300">
    <property type="entry name" value="Metallo-dependent phosphatases"/>
    <property type="match status" value="1"/>
</dbReference>
<evidence type="ECO:0000313" key="3">
    <source>
        <dbReference type="Proteomes" id="UP000649075"/>
    </source>
</evidence>
<accession>A0ABR7KHN8</accession>
<dbReference type="Gene3D" id="3.60.21.10">
    <property type="match status" value="1"/>
</dbReference>
<dbReference type="InterPro" id="IPR029052">
    <property type="entry name" value="Metallo-depent_PP-like"/>
</dbReference>
<sequence length="198" mass="23345">MKYYISDLHLFHEKAIQYDHRPFDSIQEMHEVIVKNWNDRVTNGDIVYILGDISLRGKNEDLIAFVARLKGRKVLIKGNHDDLSDYRYQQLFTEICDYKEIQDSIGKEKYGLILSHYPIFSWKDMGRGKILLYGHTHESKEDKFYQSCLRQMQENDCRHAYDACDGKIRACNVGCMLSYMDYTPRTLEEILVGVEVKE</sequence>
<comment type="caution">
    <text evidence="2">The sequence shown here is derived from an EMBL/GenBank/DDBJ whole genome shotgun (WGS) entry which is preliminary data.</text>
</comment>
<keyword evidence="3" id="KW-1185">Reference proteome</keyword>
<evidence type="ECO:0000313" key="2">
    <source>
        <dbReference type="EMBL" id="MBC6012248.1"/>
    </source>
</evidence>
<reference evidence="2 3" key="1">
    <citation type="submission" date="2020-08" db="EMBL/GenBank/DDBJ databases">
        <authorList>
            <person name="Liu C."/>
            <person name="Sun Q."/>
        </authorList>
    </citation>
    <scope>NUCLEOTIDE SEQUENCE [LARGE SCALE GENOMIC DNA]</scope>
    <source>
        <strain evidence="2 3">L34</strain>
    </source>
</reference>
<proteinExistence type="predicted"/>
<dbReference type="Proteomes" id="UP000649075">
    <property type="component" value="Unassembled WGS sequence"/>
</dbReference>
<name>A0ABR7KHN8_9FIRM</name>
<dbReference type="Pfam" id="PF00149">
    <property type="entry name" value="Metallophos"/>
    <property type="match status" value="1"/>
</dbReference>
<feature type="domain" description="Calcineurin-like phosphoesterase" evidence="1">
    <location>
        <begin position="5"/>
        <end position="135"/>
    </location>
</feature>
<dbReference type="RefSeq" id="WP_186998972.1">
    <property type="nucleotide sequence ID" value="NZ_JACRWH010000017.1"/>
</dbReference>
<organism evidence="2 3">
    <name type="scientific">Holdemanella hominis</name>
    <dbReference type="NCBI Taxonomy" id="2764327"/>
    <lineage>
        <taxon>Bacteria</taxon>
        <taxon>Bacillati</taxon>
        <taxon>Bacillota</taxon>
        <taxon>Erysipelotrichia</taxon>
        <taxon>Erysipelotrichales</taxon>
        <taxon>Erysipelotrichaceae</taxon>
        <taxon>Holdemanella</taxon>
    </lineage>
</organism>